<gene>
    <name evidence="1" type="ORF">HPTL_0316</name>
</gene>
<evidence type="ECO:0008006" key="3">
    <source>
        <dbReference type="Google" id="ProtNLM"/>
    </source>
</evidence>
<name>A0A2Z6DVW9_HYDTE</name>
<dbReference type="RefSeq" id="WP_170141241.1">
    <property type="nucleotide sequence ID" value="NZ_AP018558.1"/>
</dbReference>
<protein>
    <recommendedName>
        <fullName evidence="3">HPF/RaiA family ribosome-associated protein</fullName>
    </recommendedName>
</protein>
<sequence>MEQPKEKKGWFGLRRTKSALKRLPIEVVCSESNAPLQPEVEGRFRRLIAQVKGRVAWTRIKLLDVRDETGVLMKRCVVQMRLRHSPQVVFAVTAHSAREALAEASARLERVLARRLQQSVPVGV</sequence>
<accession>A0A2Z6DVW9</accession>
<evidence type="ECO:0000313" key="2">
    <source>
        <dbReference type="Proteomes" id="UP000262004"/>
    </source>
</evidence>
<dbReference type="KEGG" id="htl:HPTL_0316"/>
<dbReference type="EMBL" id="AP018558">
    <property type="protein sequence ID" value="BBD76584.1"/>
    <property type="molecule type" value="Genomic_DNA"/>
</dbReference>
<proteinExistence type="predicted"/>
<keyword evidence="2" id="KW-1185">Reference proteome</keyword>
<dbReference type="Proteomes" id="UP000262004">
    <property type="component" value="Chromosome"/>
</dbReference>
<dbReference type="AlphaFoldDB" id="A0A2Z6DVW9"/>
<reference evidence="1 2" key="1">
    <citation type="submission" date="2018-04" db="EMBL/GenBank/DDBJ databases">
        <title>Complete genome sequence of Hydrogenophilus thermoluteolus TH-1.</title>
        <authorList>
            <person name="Arai H."/>
        </authorList>
    </citation>
    <scope>NUCLEOTIDE SEQUENCE [LARGE SCALE GENOMIC DNA]</scope>
    <source>
        <strain evidence="1 2">TH-1</strain>
    </source>
</reference>
<evidence type="ECO:0000313" key="1">
    <source>
        <dbReference type="EMBL" id="BBD76584.1"/>
    </source>
</evidence>
<organism evidence="1 2">
    <name type="scientific">Hydrogenophilus thermoluteolus</name>
    <name type="common">Pseudomonas hydrogenothermophila</name>
    <dbReference type="NCBI Taxonomy" id="297"/>
    <lineage>
        <taxon>Bacteria</taxon>
        <taxon>Pseudomonadati</taxon>
        <taxon>Pseudomonadota</taxon>
        <taxon>Hydrogenophilia</taxon>
        <taxon>Hydrogenophilales</taxon>
        <taxon>Hydrogenophilaceae</taxon>
        <taxon>Hydrogenophilus</taxon>
    </lineage>
</organism>